<organism evidence="1">
    <name type="scientific">marine sediment metagenome</name>
    <dbReference type="NCBI Taxonomy" id="412755"/>
    <lineage>
        <taxon>unclassified sequences</taxon>
        <taxon>metagenomes</taxon>
        <taxon>ecological metagenomes</taxon>
    </lineage>
</organism>
<gene>
    <name evidence="1" type="ORF">S03H2_66024</name>
</gene>
<dbReference type="EMBL" id="BARU01043063">
    <property type="protein sequence ID" value="GAH77632.1"/>
    <property type="molecule type" value="Genomic_DNA"/>
</dbReference>
<evidence type="ECO:0000313" key="1">
    <source>
        <dbReference type="EMBL" id="GAH77632.1"/>
    </source>
</evidence>
<dbReference type="AlphaFoldDB" id="X1I7E1"/>
<comment type="caution">
    <text evidence="1">The sequence shown here is derived from an EMBL/GenBank/DDBJ whole genome shotgun (WGS) entry which is preliminary data.</text>
</comment>
<accession>X1I7E1</accession>
<dbReference type="InterPro" id="IPR019239">
    <property type="entry name" value="VapB_antitoxin"/>
</dbReference>
<proteinExistence type="predicted"/>
<protein>
    <recommendedName>
        <fullName evidence="2">DUF2191 domain-containing protein</fullName>
    </recommendedName>
</protein>
<dbReference type="Pfam" id="PF09957">
    <property type="entry name" value="VapB_antitoxin"/>
    <property type="match status" value="1"/>
</dbReference>
<reference evidence="1" key="1">
    <citation type="journal article" date="2014" name="Front. Microbiol.">
        <title>High frequency of phylogenetically diverse reductive dehalogenase-homologous genes in deep subseafloor sedimentary metagenomes.</title>
        <authorList>
            <person name="Kawai M."/>
            <person name="Futagami T."/>
            <person name="Toyoda A."/>
            <person name="Takaki Y."/>
            <person name="Nishi S."/>
            <person name="Hori S."/>
            <person name="Arai W."/>
            <person name="Tsubouchi T."/>
            <person name="Morono Y."/>
            <person name="Uchiyama I."/>
            <person name="Ito T."/>
            <person name="Fujiyama A."/>
            <person name="Inagaki F."/>
            <person name="Takami H."/>
        </authorList>
    </citation>
    <scope>NUCLEOTIDE SEQUENCE</scope>
    <source>
        <strain evidence="1">Expedition CK06-06</strain>
    </source>
</reference>
<evidence type="ECO:0008006" key="2">
    <source>
        <dbReference type="Google" id="ProtNLM"/>
    </source>
</evidence>
<sequence length="67" mass="8018">MRTTLNLPDDLIKEVISLTEAKTKTEAVNRALQEFIHRKRREALINLRGKISLKENWRKLREMEKDE</sequence>
<name>X1I7E1_9ZZZZ</name>